<reference evidence="3" key="1">
    <citation type="submission" date="2022-05" db="EMBL/GenBank/DDBJ databases">
        <title>A methanotrophic Mycobacterium dominates a cave microbial ecosystem.</title>
        <authorList>
            <person name="Van Spanning R.J.M."/>
            <person name="Guan Q."/>
            <person name="Melkonian C."/>
            <person name="Gallant J."/>
            <person name="Polerecky L."/>
            <person name="Flot J.-F."/>
            <person name="Brandt B.W."/>
            <person name="Braster M."/>
            <person name="Iturbe Espinoza P."/>
            <person name="Aerts J."/>
            <person name="Meima-Franke M."/>
            <person name="Piersma S.R."/>
            <person name="Bunduc C."/>
            <person name="Ummels R."/>
            <person name="Pain A."/>
            <person name="Fleming E.J."/>
            <person name="van der Wel N."/>
            <person name="Gherman V.D."/>
            <person name="Sarbu S.M."/>
            <person name="Bodelier P.L.E."/>
            <person name="Bitter W."/>
        </authorList>
    </citation>
    <scope>NUCLEOTIDE SEQUENCE</scope>
    <source>
        <strain evidence="3">Sulfur Cave</strain>
    </source>
</reference>
<proteinExistence type="predicted"/>
<evidence type="ECO:0000259" key="2">
    <source>
        <dbReference type="Pfam" id="PF22422"/>
    </source>
</evidence>
<dbReference type="Proteomes" id="UP001056610">
    <property type="component" value="Chromosome"/>
</dbReference>
<dbReference type="InterPro" id="IPR032856">
    <property type="entry name" value="GDE_N_bis"/>
</dbReference>
<evidence type="ECO:0000313" key="4">
    <source>
        <dbReference type="Proteomes" id="UP001056610"/>
    </source>
</evidence>
<sequence length="708" mass="76842">MISTTGFNTGAPARIGSGTDTVTLVEGATFCLSDRHGDVLHGKPHGLFFRDARVLSRWEMRVDGQVAESLSVESSEAFAAQFILRRAPRAGRADSTLLVVRERLIADGLRETISLHNLDRESTVVSLELHADADFADLFAIKEGRVSVGGADMAVSDGELVLRERGDQLRGLTVSATGHPVVLPGSLNWRVVVPPGERWQTEIVLQPTWANQKISTRFRRGEQVESSAPARKIEAWRDTATTVVTDHPALSQVLRQTESDLGALLMHDETGRGRPVVAAGAPWFMTLFGRDSLLTAWMALPLEVGLSVGTLQRLAGLQGRRVDPVTEEEPGRIMHEIRRGPASDDVLGGSIYYGSIDATPLFVMLLAECWRWGADEAAVRSLLPAADAALAWAERYGDRDGDGFVEYQRATDRGLLNQGWKDSFNGVNDAAGRTAEAPIALCEVQGYLYAALLGRAELAEAFGDQPTATRLRERAQALRAKFLEVFWLPQQGWYAIALDGRKCPADALTSNVGHCLWTGIATDEHVATIIERLSGPEMDTGFGLRTLATTMGAYNPMSYHNGSVWPHDTAIAVAGLLRYRHIPGAVPLAERLATGLLDAAEEFGGRLPELFCGFPRSQFRSPVPYPTSCSPQAWSSAAPLLLLRSFLGLEPDVPHRRLSVAAHLPAAWGRVALTDLRLGALTVHVEAEGETVKARGLPGDWQLVTISG</sequence>
<dbReference type="RefSeq" id="WP_219067636.1">
    <property type="nucleotide sequence ID" value="NZ_CAJUXY010000022.1"/>
</dbReference>
<keyword evidence="4" id="KW-1185">Reference proteome</keyword>
<dbReference type="Pfam" id="PF22422">
    <property type="entry name" value="MGH1-like_GH"/>
    <property type="match status" value="1"/>
</dbReference>
<feature type="domain" description="Mannosylglycerate hydrolase MGH1-like glycoside hydrolase" evidence="2">
    <location>
        <begin position="371"/>
        <end position="600"/>
    </location>
</feature>
<dbReference type="EMBL" id="CP097320">
    <property type="protein sequence ID" value="UQX11386.1"/>
    <property type="molecule type" value="Genomic_DNA"/>
</dbReference>
<organism evidence="3 4">
    <name type="scientific">Candidatus Mycobacterium methanotrophicum</name>
    <dbReference type="NCBI Taxonomy" id="2943498"/>
    <lineage>
        <taxon>Bacteria</taxon>
        <taxon>Bacillati</taxon>
        <taxon>Actinomycetota</taxon>
        <taxon>Actinomycetes</taxon>
        <taxon>Mycobacteriales</taxon>
        <taxon>Mycobacteriaceae</taxon>
        <taxon>Mycobacterium</taxon>
    </lineage>
</organism>
<gene>
    <name evidence="3" type="ORF">M5I08_02345</name>
</gene>
<dbReference type="Pfam" id="PF14742">
    <property type="entry name" value="GDE_N_bis"/>
    <property type="match status" value="1"/>
</dbReference>
<dbReference type="InterPro" id="IPR054491">
    <property type="entry name" value="MGH1-like_GH"/>
</dbReference>
<evidence type="ECO:0000313" key="3">
    <source>
        <dbReference type="EMBL" id="UQX11386.1"/>
    </source>
</evidence>
<feature type="domain" description="Putative glycogen debranching enzyme N-terminal" evidence="1">
    <location>
        <begin position="24"/>
        <end position="203"/>
    </location>
</feature>
<accession>A0ABY4QN46</accession>
<protein>
    <submittedName>
        <fullName evidence="3">Amylo-alpha-1,6-glucosidase</fullName>
    </submittedName>
</protein>
<name>A0ABY4QN46_9MYCO</name>
<evidence type="ECO:0000259" key="1">
    <source>
        <dbReference type="Pfam" id="PF14742"/>
    </source>
</evidence>